<keyword evidence="5" id="KW-0418">Kinase</keyword>
<name>A0A917N305_9SPHI</name>
<evidence type="ECO:0000256" key="4">
    <source>
        <dbReference type="ARBA" id="ARBA00022679"/>
    </source>
</evidence>
<sequence>MKKAGDTANGTFLEKMELQVLRLEKLIRDLLEITRIESGKLSLHPEPLPFKEFLEQIISDLQLITNMHQLILTENSVLTITADPTRLTQVITNLVTNAVKYSPEGKKVEIAAKEENGFMICSVKDFGVGIAANEQSLIFERFHQVAGKNPNAGLSLGLGLYIAKEIVEEGSGKLWLESEPNKGSIFYFSVPLT</sequence>
<dbReference type="Pfam" id="PF02518">
    <property type="entry name" value="HATPase_c"/>
    <property type="match status" value="1"/>
</dbReference>
<evidence type="ECO:0000256" key="1">
    <source>
        <dbReference type="ARBA" id="ARBA00000085"/>
    </source>
</evidence>
<dbReference type="EC" id="2.7.13.3" evidence="2"/>
<dbReference type="CDD" id="cd00075">
    <property type="entry name" value="HATPase"/>
    <property type="match status" value="1"/>
</dbReference>
<reference evidence="7" key="1">
    <citation type="journal article" date="2014" name="Int. J. Syst. Evol. Microbiol.">
        <title>Complete genome sequence of Corynebacterium casei LMG S-19264T (=DSM 44701T), isolated from a smear-ripened cheese.</title>
        <authorList>
            <consortium name="US DOE Joint Genome Institute (JGI-PGF)"/>
            <person name="Walter F."/>
            <person name="Albersmeier A."/>
            <person name="Kalinowski J."/>
            <person name="Ruckert C."/>
        </authorList>
    </citation>
    <scope>NUCLEOTIDE SEQUENCE</scope>
    <source>
        <strain evidence="7">CCM 8711</strain>
    </source>
</reference>
<evidence type="ECO:0000256" key="2">
    <source>
        <dbReference type="ARBA" id="ARBA00012438"/>
    </source>
</evidence>
<keyword evidence="3" id="KW-0597">Phosphoprotein</keyword>
<dbReference type="Gene3D" id="3.30.565.10">
    <property type="entry name" value="Histidine kinase-like ATPase, C-terminal domain"/>
    <property type="match status" value="1"/>
</dbReference>
<keyword evidence="8" id="KW-1185">Reference proteome</keyword>
<organism evidence="7 8">
    <name type="scientific">Mucilaginibacter galii</name>
    <dbReference type="NCBI Taxonomy" id="2005073"/>
    <lineage>
        <taxon>Bacteria</taxon>
        <taxon>Pseudomonadati</taxon>
        <taxon>Bacteroidota</taxon>
        <taxon>Sphingobacteriia</taxon>
        <taxon>Sphingobacteriales</taxon>
        <taxon>Sphingobacteriaceae</taxon>
        <taxon>Mucilaginibacter</taxon>
    </lineage>
</organism>
<dbReference type="PROSITE" id="PS50109">
    <property type="entry name" value="HIS_KIN"/>
    <property type="match status" value="1"/>
</dbReference>
<dbReference type="PRINTS" id="PR00344">
    <property type="entry name" value="BCTRLSENSOR"/>
</dbReference>
<gene>
    <name evidence="7" type="ORF">GCM10011425_36550</name>
</gene>
<dbReference type="InterPro" id="IPR003594">
    <property type="entry name" value="HATPase_dom"/>
</dbReference>
<keyword evidence="4" id="KW-0808">Transferase</keyword>
<comment type="catalytic activity">
    <reaction evidence="1">
        <text>ATP + protein L-histidine = ADP + protein N-phospho-L-histidine.</text>
        <dbReference type="EC" id="2.7.13.3"/>
    </reaction>
</comment>
<dbReference type="SUPFAM" id="SSF55874">
    <property type="entry name" value="ATPase domain of HSP90 chaperone/DNA topoisomerase II/histidine kinase"/>
    <property type="match status" value="1"/>
</dbReference>
<dbReference type="PANTHER" id="PTHR43547">
    <property type="entry name" value="TWO-COMPONENT HISTIDINE KINASE"/>
    <property type="match status" value="1"/>
</dbReference>
<evidence type="ECO:0000259" key="6">
    <source>
        <dbReference type="PROSITE" id="PS50109"/>
    </source>
</evidence>
<dbReference type="PANTHER" id="PTHR43547:SF2">
    <property type="entry name" value="HYBRID SIGNAL TRANSDUCTION HISTIDINE KINASE C"/>
    <property type="match status" value="1"/>
</dbReference>
<protein>
    <recommendedName>
        <fullName evidence="2">histidine kinase</fullName>
        <ecNumber evidence="2">2.7.13.3</ecNumber>
    </recommendedName>
</protein>
<dbReference type="InterPro" id="IPR004358">
    <property type="entry name" value="Sig_transdc_His_kin-like_C"/>
</dbReference>
<dbReference type="InterPro" id="IPR036890">
    <property type="entry name" value="HATPase_C_sf"/>
</dbReference>
<proteinExistence type="predicted"/>
<accession>A0A917N305</accession>
<comment type="caution">
    <text evidence="7">The sequence shown here is derived from an EMBL/GenBank/DDBJ whole genome shotgun (WGS) entry which is preliminary data.</text>
</comment>
<evidence type="ECO:0000313" key="8">
    <source>
        <dbReference type="Proteomes" id="UP000662074"/>
    </source>
</evidence>
<evidence type="ECO:0000256" key="5">
    <source>
        <dbReference type="ARBA" id="ARBA00022777"/>
    </source>
</evidence>
<dbReference type="Proteomes" id="UP000662074">
    <property type="component" value="Unassembled WGS sequence"/>
</dbReference>
<evidence type="ECO:0000313" key="7">
    <source>
        <dbReference type="EMBL" id="GGI52443.1"/>
    </source>
</evidence>
<dbReference type="AlphaFoldDB" id="A0A917N305"/>
<dbReference type="EMBL" id="BMDO01000013">
    <property type="protein sequence ID" value="GGI52443.1"/>
    <property type="molecule type" value="Genomic_DNA"/>
</dbReference>
<dbReference type="SMART" id="SM00387">
    <property type="entry name" value="HATPase_c"/>
    <property type="match status" value="1"/>
</dbReference>
<evidence type="ECO:0000256" key="3">
    <source>
        <dbReference type="ARBA" id="ARBA00022553"/>
    </source>
</evidence>
<dbReference type="InterPro" id="IPR005467">
    <property type="entry name" value="His_kinase_dom"/>
</dbReference>
<dbReference type="GO" id="GO:0000155">
    <property type="term" value="F:phosphorelay sensor kinase activity"/>
    <property type="evidence" value="ECO:0007669"/>
    <property type="project" value="TreeGrafter"/>
</dbReference>
<feature type="domain" description="Histidine kinase" evidence="6">
    <location>
        <begin position="1"/>
        <end position="193"/>
    </location>
</feature>
<reference evidence="7" key="2">
    <citation type="submission" date="2020-09" db="EMBL/GenBank/DDBJ databases">
        <authorList>
            <person name="Sun Q."/>
            <person name="Sedlacek I."/>
        </authorList>
    </citation>
    <scope>NUCLEOTIDE SEQUENCE</scope>
    <source>
        <strain evidence="7">CCM 8711</strain>
    </source>
</reference>
<dbReference type="FunFam" id="3.30.565.10:FF:000006">
    <property type="entry name" value="Sensor histidine kinase WalK"/>
    <property type="match status" value="1"/>
</dbReference>